<evidence type="ECO:0000313" key="3">
    <source>
        <dbReference type="EMBL" id="VVE63433.1"/>
    </source>
</evidence>
<dbReference type="Pfam" id="PF20256">
    <property type="entry name" value="MoCoBD_2"/>
    <property type="match status" value="2"/>
</dbReference>
<sequence>MTQQNVERTASPVNDTSLTAPASSSRRQWLKGMSLAAGSLLIPISASWLTSPEARAADAADGHLVEINDWIRIDADGTTVLGLSQCEVGQGVYTGLPQVLADELDADWRRVRVEFVTARDAYRTAAANEALQQFVGASMSATLFYERLRIAGAQAREALVAVAARRFGVRTTNCVTRDARVMHPQSGRSLGYGELVAEAAKLPLNPHPRLKNEAAHSLIGRAVARLDTPSKVDGSAVFGIDVKVPDMLIGAILMAPTSGGTPLSVRNRDEIKARKGVHDVALAKDAVIVVADDYWCAKKACDALDVEWKAGPAADSTTIMAQRREALVKAKGGVATNIGDAPALIDAGGKVVTGEYHTPYIVHATMEPVNATVHVRHDKGEIEVWGPIQGQDKVRWALGGIFKLPPEKITVHTTFLGGSFGRKYVPDFVIHAAVASAAVGRPVKVIRSREDDIRHGFYRPCASGRFQAVLGDDGLPKAMHLRVAGQSMYNVIKKDHYEKAGYDETMLDGLYDLVYAVPNLRVEGIDVPQPNIPVSFMRSVGSTSSVFFLESFIDEMADAAGIESIEYRKRLLKHDPLATRVVEETEKAAGWRTKAKAGVHRGFGYCTYTGRGAAFSTYVAVAVELRVVGDRFKVERVVCGVDCGRAINPNLIRANIEGGIGFALTNTFKSQITFANGGVEQSNFGDYPLLYLTEMPKVETVILPSDRPPQGCGEVSLPPMAPAVAQAIRRATGIRPRSMPLPQTVTEARALRQADLADLAGSGDAVRRGQG</sequence>
<evidence type="ECO:0000313" key="4">
    <source>
        <dbReference type="Proteomes" id="UP000383122"/>
    </source>
</evidence>
<dbReference type="Gene3D" id="3.90.1170.50">
    <property type="entry name" value="Aldehyde oxidase/xanthine dehydrogenase, a/b hammerhead"/>
    <property type="match status" value="1"/>
</dbReference>
<dbReference type="EMBL" id="CABPSP010000003">
    <property type="protein sequence ID" value="VVE63433.1"/>
    <property type="molecule type" value="Genomic_DNA"/>
</dbReference>
<dbReference type="GO" id="GO:0016491">
    <property type="term" value="F:oxidoreductase activity"/>
    <property type="evidence" value="ECO:0007669"/>
    <property type="project" value="InterPro"/>
</dbReference>
<gene>
    <name evidence="3" type="ORF">PAN31117_01240</name>
</gene>
<evidence type="ECO:0000256" key="1">
    <source>
        <dbReference type="SAM" id="MobiDB-lite"/>
    </source>
</evidence>
<reference evidence="3 4" key="1">
    <citation type="submission" date="2019-08" db="EMBL/GenBank/DDBJ databases">
        <authorList>
            <person name="Peeters C."/>
        </authorList>
    </citation>
    <scope>NUCLEOTIDE SEQUENCE [LARGE SCALE GENOMIC DNA]</scope>
    <source>
        <strain evidence="3 4">LMG 31117</strain>
    </source>
</reference>
<protein>
    <submittedName>
        <fullName evidence="3">Acylaldehyde oxidase</fullName>
    </submittedName>
</protein>
<feature type="domain" description="Aldehyde oxidase/xanthine dehydrogenase a/b hammerhead" evidence="2">
    <location>
        <begin position="233"/>
        <end position="312"/>
    </location>
</feature>
<keyword evidence="4" id="KW-1185">Reference proteome</keyword>
<evidence type="ECO:0000259" key="2">
    <source>
        <dbReference type="SMART" id="SM01008"/>
    </source>
</evidence>
<dbReference type="InterPro" id="IPR008274">
    <property type="entry name" value="AldOxase/xan_DH_MoCoBD1"/>
</dbReference>
<dbReference type="PIRSF" id="PIRSF036389">
    <property type="entry name" value="IOR_B"/>
    <property type="match status" value="1"/>
</dbReference>
<dbReference type="InterPro" id="IPR037165">
    <property type="entry name" value="AldOxase/xan_DH_Mopterin-bd_sf"/>
</dbReference>
<dbReference type="InterPro" id="IPR012368">
    <property type="entry name" value="OxRdtase_Mopterin-bd_su_IorB"/>
</dbReference>
<dbReference type="AlphaFoldDB" id="A0A5E4ZT20"/>
<dbReference type="InterPro" id="IPR046867">
    <property type="entry name" value="AldOxase/xan_DH_MoCoBD2"/>
</dbReference>
<name>A0A5E4ZT20_9BURK</name>
<dbReference type="Gene3D" id="3.30.365.10">
    <property type="entry name" value="Aldehyde oxidase/xanthine dehydrogenase, molybdopterin binding domain"/>
    <property type="match status" value="4"/>
</dbReference>
<dbReference type="PROSITE" id="PS51318">
    <property type="entry name" value="TAT"/>
    <property type="match status" value="1"/>
</dbReference>
<dbReference type="OrthoDB" id="9767994at2"/>
<dbReference type="Proteomes" id="UP000383122">
    <property type="component" value="Unassembled WGS sequence"/>
</dbReference>
<dbReference type="InterPro" id="IPR006311">
    <property type="entry name" value="TAT_signal"/>
</dbReference>
<dbReference type="InterPro" id="IPR000674">
    <property type="entry name" value="Ald_Oxase/Xan_DH_a/b"/>
</dbReference>
<dbReference type="SUPFAM" id="SSF56003">
    <property type="entry name" value="Molybdenum cofactor-binding domain"/>
    <property type="match status" value="2"/>
</dbReference>
<feature type="region of interest" description="Disordered" evidence="1">
    <location>
        <begin position="1"/>
        <end position="22"/>
    </location>
</feature>
<dbReference type="PANTHER" id="PTHR47495">
    <property type="entry name" value="ALDEHYDE DEHYDROGENASE"/>
    <property type="match status" value="1"/>
</dbReference>
<dbReference type="SMART" id="SM01008">
    <property type="entry name" value="Ald_Xan_dh_C"/>
    <property type="match status" value="1"/>
</dbReference>
<dbReference type="InterPro" id="IPR052516">
    <property type="entry name" value="N-heterocyclic_Hydroxylase"/>
</dbReference>
<accession>A0A5E4ZT20</accession>
<dbReference type="Pfam" id="PF02738">
    <property type="entry name" value="MoCoBD_1"/>
    <property type="match status" value="1"/>
</dbReference>
<dbReference type="PANTHER" id="PTHR47495:SF2">
    <property type="entry name" value="ALDEHYDE DEHYDROGENASE"/>
    <property type="match status" value="1"/>
</dbReference>
<proteinExistence type="predicted"/>
<organism evidence="3 4">
    <name type="scientific">Pandoraea anapnoica</name>
    <dbReference type="NCBI Taxonomy" id="2508301"/>
    <lineage>
        <taxon>Bacteria</taxon>
        <taxon>Pseudomonadati</taxon>
        <taxon>Pseudomonadota</taxon>
        <taxon>Betaproteobacteria</taxon>
        <taxon>Burkholderiales</taxon>
        <taxon>Burkholderiaceae</taxon>
        <taxon>Pandoraea</taxon>
    </lineage>
</organism>